<reference evidence="5" key="1">
    <citation type="submission" date="2014-09" db="EMBL/GenBank/DDBJ databases">
        <authorList>
            <person name="Gomez-Valero L."/>
        </authorList>
    </citation>
    <scope>NUCLEOTIDE SEQUENCE [LARGE SCALE GENOMIC DNA]</scope>
    <source>
        <strain evidence="5">ATCC35250</strain>
    </source>
</reference>
<dbReference type="RefSeq" id="WP_045106769.1">
    <property type="nucleotide sequence ID" value="NZ_LN681225.1"/>
</dbReference>
<dbReference type="HOGENOM" id="CLU_1545709_0_0_6"/>
<proteinExistence type="inferred from homology"/>
<name>A0A0A8US12_LEGHA</name>
<evidence type="ECO:0000256" key="2">
    <source>
        <dbReference type="RuleBase" id="RU003616"/>
    </source>
</evidence>
<protein>
    <submittedName>
        <fullName evidence="4">Putative HSP20-like chaperone</fullName>
    </submittedName>
</protein>
<dbReference type="InterPro" id="IPR031107">
    <property type="entry name" value="Small_HSP"/>
</dbReference>
<evidence type="ECO:0000259" key="3">
    <source>
        <dbReference type="PROSITE" id="PS01031"/>
    </source>
</evidence>
<dbReference type="Proteomes" id="UP000032803">
    <property type="component" value="Chromosome I"/>
</dbReference>
<dbReference type="KEGG" id="lha:LHA_2601"/>
<organism evidence="4 5">
    <name type="scientific">Legionella hackeliae</name>
    <dbReference type="NCBI Taxonomy" id="449"/>
    <lineage>
        <taxon>Bacteria</taxon>
        <taxon>Pseudomonadati</taxon>
        <taxon>Pseudomonadota</taxon>
        <taxon>Gammaproteobacteria</taxon>
        <taxon>Legionellales</taxon>
        <taxon>Legionellaceae</taxon>
        <taxon>Legionella</taxon>
    </lineage>
</organism>
<dbReference type="Pfam" id="PF00011">
    <property type="entry name" value="HSP20"/>
    <property type="match status" value="1"/>
</dbReference>
<evidence type="ECO:0000313" key="4">
    <source>
        <dbReference type="EMBL" id="CEK11605.1"/>
    </source>
</evidence>
<dbReference type="PANTHER" id="PTHR11527">
    <property type="entry name" value="HEAT-SHOCK PROTEIN 20 FAMILY MEMBER"/>
    <property type="match status" value="1"/>
</dbReference>
<sequence>MFNLQSDSYPFYRNLGLTSFFGSEPQISSTGSTRSGFPISNDWSSAGMWPLNSRFQFTYTTPRTDFVEGTDSYEFFMDVPGCSSDRLFITFDRLTLTVKGHPSHSNSENFSEDRERHHVWFSERSRTGFFRQFTLPSVTANQHVLATLKDGLLHIVIKKDLSEDNGRVEVTTVQINPYITILS</sequence>
<dbReference type="EMBL" id="LN681225">
    <property type="protein sequence ID" value="CEK11605.1"/>
    <property type="molecule type" value="Genomic_DNA"/>
</dbReference>
<evidence type="ECO:0000256" key="1">
    <source>
        <dbReference type="PROSITE-ProRule" id="PRU00285"/>
    </source>
</evidence>
<keyword evidence="5" id="KW-1185">Reference proteome</keyword>
<dbReference type="InterPro" id="IPR002068">
    <property type="entry name" value="A-crystallin/Hsp20_dom"/>
</dbReference>
<dbReference type="CDD" id="cd06464">
    <property type="entry name" value="ACD_sHsps-like"/>
    <property type="match status" value="1"/>
</dbReference>
<feature type="domain" description="SHSP" evidence="3">
    <location>
        <begin position="55"/>
        <end position="176"/>
    </location>
</feature>
<gene>
    <name evidence="4" type="ORF">LHA_2601</name>
</gene>
<dbReference type="PROSITE" id="PS01031">
    <property type="entry name" value="SHSP"/>
    <property type="match status" value="1"/>
</dbReference>
<dbReference type="PATRIC" id="fig|449.7.peg.478"/>
<dbReference type="AlphaFoldDB" id="A0A0A8US12"/>
<evidence type="ECO:0000313" key="5">
    <source>
        <dbReference type="Proteomes" id="UP000032803"/>
    </source>
</evidence>
<accession>A0A0A8US12</accession>
<dbReference type="SUPFAM" id="SSF49764">
    <property type="entry name" value="HSP20-like chaperones"/>
    <property type="match status" value="1"/>
</dbReference>
<comment type="similarity">
    <text evidence="1 2">Belongs to the small heat shock protein (HSP20) family.</text>
</comment>
<dbReference type="InterPro" id="IPR008978">
    <property type="entry name" value="HSP20-like_chaperone"/>
</dbReference>
<dbReference type="Gene3D" id="2.60.40.790">
    <property type="match status" value="1"/>
</dbReference>
<dbReference type="STRING" id="449.LHA_2601"/>